<dbReference type="Pfam" id="PF13843">
    <property type="entry name" value="DDE_Tnp_1_7"/>
    <property type="match status" value="1"/>
</dbReference>
<sequence length="142" mass="16406">MDHCKTRELKSVKTKYIDGASLTSYKCKSNKTVLILSSIQDKVSIDPTTKKPNCVSVYNSLKGEVDIIDQMTKTLTIRRPAKKWTSAYFLRFMDFILLNSFTKAKQLKIIDSKISRFDFQLEVKIKLMLPSASYRLETNRIL</sequence>
<dbReference type="InterPro" id="IPR029526">
    <property type="entry name" value="PGBD"/>
</dbReference>
<evidence type="ECO:0000313" key="2">
    <source>
        <dbReference type="Proteomes" id="UP000035680"/>
    </source>
</evidence>
<accession>A0A0K0G2N4</accession>
<proteinExistence type="predicted"/>
<name>A0A0K0G2N4_STRVS</name>
<dbReference type="Proteomes" id="UP000035680">
    <property type="component" value="Unassembled WGS sequence"/>
</dbReference>
<dbReference type="STRING" id="75913.A0A0K0G2N4"/>
<dbReference type="AlphaFoldDB" id="A0A0K0G2N4"/>
<feature type="domain" description="PiggyBac transposable element-derived protein" evidence="1">
    <location>
        <begin position="7"/>
        <end position="101"/>
    </location>
</feature>
<dbReference type="PANTHER" id="PTHR46599:SF3">
    <property type="entry name" value="PIGGYBAC TRANSPOSABLE ELEMENT-DERIVED PROTEIN 4"/>
    <property type="match status" value="1"/>
</dbReference>
<organism evidence="2 3">
    <name type="scientific">Strongyloides venezuelensis</name>
    <name type="common">Threadworm</name>
    <dbReference type="NCBI Taxonomy" id="75913"/>
    <lineage>
        <taxon>Eukaryota</taxon>
        <taxon>Metazoa</taxon>
        <taxon>Ecdysozoa</taxon>
        <taxon>Nematoda</taxon>
        <taxon>Chromadorea</taxon>
        <taxon>Rhabditida</taxon>
        <taxon>Tylenchina</taxon>
        <taxon>Panagrolaimomorpha</taxon>
        <taxon>Strongyloidoidea</taxon>
        <taxon>Strongyloididae</taxon>
        <taxon>Strongyloides</taxon>
    </lineage>
</organism>
<dbReference type="PANTHER" id="PTHR46599">
    <property type="entry name" value="PIGGYBAC TRANSPOSABLE ELEMENT-DERIVED PROTEIN 4"/>
    <property type="match status" value="1"/>
</dbReference>
<evidence type="ECO:0000259" key="1">
    <source>
        <dbReference type="Pfam" id="PF13843"/>
    </source>
</evidence>
<reference evidence="3" key="2">
    <citation type="submission" date="2015-08" db="UniProtKB">
        <authorList>
            <consortium name="WormBaseParasite"/>
        </authorList>
    </citation>
    <scope>IDENTIFICATION</scope>
</reference>
<evidence type="ECO:0000313" key="3">
    <source>
        <dbReference type="WBParaSite" id="SVE_1898300.1"/>
    </source>
</evidence>
<keyword evidence="2" id="KW-1185">Reference proteome</keyword>
<dbReference type="WBParaSite" id="SVE_1898300.1">
    <property type="protein sequence ID" value="SVE_1898300.1"/>
    <property type="gene ID" value="SVE_1898300"/>
</dbReference>
<protein>
    <submittedName>
        <fullName evidence="3">DDE_Tnp_1_7 domain-containing protein</fullName>
    </submittedName>
</protein>
<reference evidence="2" key="1">
    <citation type="submission" date="2014-07" db="EMBL/GenBank/DDBJ databases">
        <authorList>
            <person name="Martin A.A"/>
            <person name="De Silva N."/>
        </authorList>
    </citation>
    <scope>NUCLEOTIDE SEQUENCE</scope>
</reference>